<organism evidence="4 5">
    <name type="scientific">Leptolyngbya subtilissima DQ-A4</name>
    <dbReference type="NCBI Taxonomy" id="2933933"/>
    <lineage>
        <taxon>Bacteria</taxon>
        <taxon>Bacillati</taxon>
        <taxon>Cyanobacteriota</taxon>
        <taxon>Cyanophyceae</taxon>
        <taxon>Leptolyngbyales</taxon>
        <taxon>Leptolyngbyaceae</taxon>
        <taxon>Leptolyngbya group</taxon>
        <taxon>Leptolyngbya</taxon>
    </lineage>
</organism>
<dbReference type="EMBL" id="JAMPKX010000013">
    <property type="protein sequence ID" value="MEP0949644.1"/>
    <property type="molecule type" value="Genomic_DNA"/>
</dbReference>
<gene>
    <name evidence="4" type="ORF">NC992_22390</name>
</gene>
<dbReference type="SMART" id="SM00448">
    <property type="entry name" value="REC"/>
    <property type="match status" value="1"/>
</dbReference>
<keyword evidence="1 2" id="KW-0597">Phosphoprotein</keyword>
<dbReference type="PANTHER" id="PTHR44591:SF3">
    <property type="entry name" value="RESPONSE REGULATORY DOMAIN-CONTAINING PROTEIN"/>
    <property type="match status" value="1"/>
</dbReference>
<dbReference type="PANTHER" id="PTHR44591">
    <property type="entry name" value="STRESS RESPONSE REGULATOR PROTEIN 1"/>
    <property type="match status" value="1"/>
</dbReference>
<dbReference type="Pfam" id="PF00072">
    <property type="entry name" value="Response_reg"/>
    <property type="match status" value="1"/>
</dbReference>
<sequence>MQPEYRQCGYGDETNCADWLNLDYLLHLASPQAVQMDADHGDLLVEECQNNHINFDGNLSSLKGLRVLIVDGDVDTLDIFSFVLQGREAEVFATTSTTEAIDKATNWYPDVLICDISLPGQDGYALVHELRSLQTDPDKFLCAIAVTTLLKQQDCLKLLSQNFRSESFEKYLPKPTDVYELVAAVAELTRL</sequence>
<evidence type="ECO:0000313" key="4">
    <source>
        <dbReference type="EMBL" id="MEP0949644.1"/>
    </source>
</evidence>
<evidence type="ECO:0000313" key="5">
    <source>
        <dbReference type="Proteomes" id="UP001482513"/>
    </source>
</evidence>
<dbReference type="InterPro" id="IPR001789">
    <property type="entry name" value="Sig_transdc_resp-reg_receiver"/>
</dbReference>
<feature type="domain" description="Response regulatory" evidence="3">
    <location>
        <begin position="66"/>
        <end position="189"/>
    </location>
</feature>
<dbReference type="Proteomes" id="UP001482513">
    <property type="component" value="Unassembled WGS sequence"/>
</dbReference>
<accession>A0ABV0KA67</accession>
<evidence type="ECO:0000256" key="1">
    <source>
        <dbReference type="ARBA" id="ARBA00022553"/>
    </source>
</evidence>
<dbReference type="PROSITE" id="PS50110">
    <property type="entry name" value="RESPONSE_REGULATORY"/>
    <property type="match status" value="1"/>
</dbReference>
<dbReference type="InterPro" id="IPR050595">
    <property type="entry name" value="Bact_response_regulator"/>
</dbReference>
<evidence type="ECO:0000256" key="2">
    <source>
        <dbReference type="PROSITE-ProRule" id="PRU00169"/>
    </source>
</evidence>
<evidence type="ECO:0000259" key="3">
    <source>
        <dbReference type="PROSITE" id="PS50110"/>
    </source>
</evidence>
<protein>
    <submittedName>
        <fullName evidence="4">Response regulator</fullName>
    </submittedName>
</protein>
<feature type="modified residue" description="4-aspartylphosphate" evidence="2">
    <location>
        <position position="115"/>
    </location>
</feature>
<proteinExistence type="predicted"/>
<dbReference type="RefSeq" id="WP_190707217.1">
    <property type="nucleotide sequence ID" value="NZ_JAMPKX010000013.1"/>
</dbReference>
<name>A0ABV0KA67_9CYAN</name>
<comment type="caution">
    <text evidence="4">The sequence shown here is derived from an EMBL/GenBank/DDBJ whole genome shotgun (WGS) entry which is preliminary data.</text>
</comment>
<keyword evidence="5" id="KW-1185">Reference proteome</keyword>
<dbReference type="Gene3D" id="3.40.50.2300">
    <property type="match status" value="1"/>
</dbReference>
<dbReference type="SUPFAM" id="SSF52172">
    <property type="entry name" value="CheY-like"/>
    <property type="match status" value="1"/>
</dbReference>
<dbReference type="InterPro" id="IPR011006">
    <property type="entry name" value="CheY-like_superfamily"/>
</dbReference>
<reference evidence="4 5" key="1">
    <citation type="submission" date="2022-04" db="EMBL/GenBank/DDBJ databases">
        <title>Positive selection, recombination, and allopatry shape intraspecific diversity of widespread and dominant cyanobacteria.</title>
        <authorList>
            <person name="Wei J."/>
            <person name="Shu W."/>
            <person name="Hu C."/>
        </authorList>
    </citation>
    <scope>NUCLEOTIDE SEQUENCE [LARGE SCALE GENOMIC DNA]</scope>
    <source>
        <strain evidence="4 5">DQ-A4</strain>
    </source>
</reference>